<protein>
    <submittedName>
        <fullName evidence="1">Uncharacterized protein</fullName>
    </submittedName>
</protein>
<gene>
    <name evidence="1" type="ORF">VKT23_009391</name>
</gene>
<dbReference type="Proteomes" id="UP001498398">
    <property type="component" value="Unassembled WGS sequence"/>
</dbReference>
<reference evidence="1 2" key="1">
    <citation type="submission" date="2024-01" db="EMBL/GenBank/DDBJ databases">
        <title>A draft genome for the cacao thread blight pathogen Marasmiellus scandens.</title>
        <authorList>
            <person name="Baruah I.K."/>
            <person name="Leung J."/>
            <person name="Bukari Y."/>
            <person name="Amoako-Attah I."/>
            <person name="Meinhardt L.W."/>
            <person name="Bailey B.A."/>
            <person name="Cohen S.P."/>
        </authorList>
    </citation>
    <scope>NUCLEOTIDE SEQUENCE [LARGE SCALE GENOMIC DNA]</scope>
    <source>
        <strain evidence="1 2">GH-19</strain>
    </source>
</reference>
<keyword evidence="2" id="KW-1185">Reference proteome</keyword>
<comment type="caution">
    <text evidence="1">The sequence shown here is derived from an EMBL/GenBank/DDBJ whole genome shotgun (WGS) entry which is preliminary data.</text>
</comment>
<dbReference type="EMBL" id="JBANRG010000015">
    <property type="protein sequence ID" value="KAK7460676.1"/>
    <property type="molecule type" value="Genomic_DNA"/>
</dbReference>
<organism evidence="1 2">
    <name type="scientific">Marasmiellus scandens</name>
    <dbReference type="NCBI Taxonomy" id="2682957"/>
    <lineage>
        <taxon>Eukaryota</taxon>
        <taxon>Fungi</taxon>
        <taxon>Dikarya</taxon>
        <taxon>Basidiomycota</taxon>
        <taxon>Agaricomycotina</taxon>
        <taxon>Agaricomycetes</taxon>
        <taxon>Agaricomycetidae</taxon>
        <taxon>Agaricales</taxon>
        <taxon>Marasmiineae</taxon>
        <taxon>Omphalotaceae</taxon>
        <taxon>Marasmiellus</taxon>
    </lineage>
</organism>
<evidence type="ECO:0000313" key="1">
    <source>
        <dbReference type="EMBL" id="KAK7460676.1"/>
    </source>
</evidence>
<sequence>MRDAKFLENPKELNELGPMRDILGLKFKTNIFKEVPKFLAFYNINGLQSDQ</sequence>
<proteinExistence type="predicted"/>
<accession>A0ABR1JFA9</accession>
<evidence type="ECO:0000313" key="2">
    <source>
        <dbReference type="Proteomes" id="UP001498398"/>
    </source>
</evidence>
<name>A0ABR1JFA9_9AGAR</name>